<accession>A0A2H0BT76</accession>
<proteinExistence type="predicted"/>
<dbReference type="Gene3D" id="3.20.20.140">
    <property type="entry name" value="Metal-dependent hydrolases"/>
    <property type="match status" value="1"/>
</dbReference>
<dbReference type="InterPro" id="IPR018228">
    <property type="entry name" value="DNase_TatD-rel_CS"/>
</dbReference>
<dbReference type="PROSITE" id="PS01091">
    <property type="entry name" value="TATD_3"/>
    <property type="match status" value="1"/>
</dbReference>
<dbReference type="GO" id="GO:0005829">
    <property type="term" value="C:cytosol"/>
    <property type="evidence" value="ECO:0007669"/>
    <property type="project" value="TreeGrafter"/>
</dbReference>
<dbReference type="Proteomes" id="UP000231581">
    <property type="component" value="Unassembled WGS sequence"/>
</dbReference>
<keyword evidence="2" id="KW-0378">Hydrolase</keyword>
<comment type="caution">
    <text evidence="4">The sequence shown here is derived from an EMBL/GenBank/DDBJ whole genome shotgun (WGS) entry which is preliminary data.</text>
</comment>
<dbReference type="CDD" id="cd01310">
    <property type="entry name" value="TatD_DNAse"/>
    <property type="match status" value="1"/>
</dbReference>
<evidence type="ECO:0008006" key="6">
    <source>
        <dbReference type="Google" id="ProtNLM"/>
    </source>
</evidence>
<reference evidence="4 5" key="1">
    <citation type="submission" date="2017-09" db="EMBL/GenBank/DDBJ databases">
        <title>Depth-based differentiation of microbial function through sediment-hosted aquifers and enrichment of novel symbionts in the deep terrestrial subsurface.</title>
        <authorList>
            <person name="Probst A.J."/>
            <person name="Ladd B."/>
            <person name="Jarett J.K."/>
            <person name="Geller-Mcgrath D.E."/>
            <person name="Sieber C.M."/>
            <person name="Emerson J.B."/>
            <person name="Anantharaman K."/>
            <person name="Thomas B.C."/>
            <person name="Malmstrom R."/>
            <person name="Stieglmeier M."/>
            <person name="Klingl A."/>
            <person name="Woyke T."/>
            <person name="Ryan C.M."/>
            <person name="Banfield J.F."/>
        </authorList>
    </citation>
    <scope>NUCLEOTIDE SEQUENCE [LARGE SCALE GENOMIC DNA]</scope>
    <source>
        <strain evidence="4">CG22_combo_CG10-13_8_21_14_all_47_17</strain>
    </source>
</reference>
<dbReference type="PIRSF" id="PIRSF005902">
    <property type="entry name" value="DNase_TatD"/>
    <property type="match status" value="1"/>
</dbReference>
<protein>
    <recommendedName>
        <fullName evidence="6">Hydrolase TatD</fullName>
    </recommendedName>
</protein>
<dbReference type="PANTHER" id="PTHR46124:SF2">
    <property type="entry name" value="D-AMINOACYL-TRNA DEACYLASE"/>
    <property type="match status" value="1"/>
</dbReference>
<dbReference type="SUPFAM" id="SSF51556">
    <property type="entry name" value="Metallo-dependent hydrolases"/>
    <property type="match status" value="1"/>
</dbReference>
<feature type="binding site" evidence="3">
    <location>
        <position position="179"/>
    </location>
    <ligand>
        <name>a divalent metal cation</name>
        <dbReference type="ChEBI" id="CHEBI:60240"/>
        <label>2</label>
    </ligand>
</feature>
<dbReference type="InterPro" id="IPR032466">
    <property type="entry name" value="Metal_Hydrolase"/>
</dbReference>
<dbReference type="PANTHER" id="PTHR46124">
    <property type="entry name" value="D-AMINOACYL-TRNA DEACYLASE"/>
    <property type="match status" value="1"/>
</dbReference>
<keyword evidence="1 3" id="KW-0479">Metal-binding</keyword>
<sequence length="287" mass="32436">MLLFMQAKLIDTHCHVHFPAYESDREAVLSRMREKHIVAITIGTAMENSRLGIAFAEAHADVWATVGLHPSHTTDAYQDENEGAVHEKKVSKEQLIELARSSKRVVAIGEAGLDFYRFQDIPDINTVKAIQEKTFREHLLAAYELDLPIVIHCREALPRLAELLQEEQNAGRAPRGVVHSFTGTWEEAKPLLDLGMYLAVNGIATFPLRKNQDPETAIDRTIERIPAERLLVETDAPYLAPSPYRGQRNEPAFVEYVVRHAAEVRGLSFDEFAEQTTENAQELFRLV</sequence>
<dbReference type="EMBL" id="PCSZ01000025">
    <property type="protein sequence ID" value="PIP60841.1"/>
    <property type="molecule type" value="Genomic_DNA"/>
</dbReference>
<organism evidence="4 5">
    <name type="scientific">Candidatus Uhrbacteria bacterium CG22_combo_CG10-13_8_21_14_all_47_17</name>
    <dbReference type="NCBI Taxonomy" id="1975041"/>
    <lineage>
        <taxon>Bacteria</taxon>
        <taxon>Candidatus Uhriibacteriota</taxon>
    </lineage>
</organism>
<dbReference type="GO" id="GO:0004536">
    <property type="term" value="F:DNA nuclease activity"/>
    <property type="evidence" value="ECO:0007669"/>
    <property type="project" value="InterPro"/>
</dbReference>
<gene>
    <name evidence="4" type="ORF">COX00_01040</name>
</gene>
<dbReference type="GO" id="GO:0046872">
    <property type="term" value="F:metal ion binding"/>
    <property type="evidence" value="ECO:0007669"/>
    <property type="project" value="UniProtKB-KW"/>
</dbReference>
<evidence type="ECO:0000313" key="4">
    <source>
        <dbReference type="EMBL" id="PIP60841.1"/>
    </source>
</evidence>
<evidence type="ECO:0000256" key="3">
    <source>
        <dbReference type="PIRSR" id="PIRSR005902-1"/>
    </source>
</evidence>
<dbReference type="InterPro" id="IPR001130">
    <property type="entry name" value="TatD-like"/>
</dbReference>
<feature type="binding site" evidence="3">
    <location>
        <position position="110"/>
    </location>
    <ligand>
        <name>a divalent metal cation</name>
        <dbReference type="ChEBI" id="CHEBI:60240"/>
        <label>1</label>
    </ligand>
</feature>
<evidence type="ECO:0000256" key="1">
    <source>
        <dbReference type="ARBA" id="ARBA00022723"/>
    </source>
</evidence>
<dbReference type="GO" id="GO:0016788">
    <property type="term" value="F:hydrolase activity, acting on ester bonds"/>
    <property type="evidence" value="ECO:0007669"/>
    <property type="project" value="InterPro"/>
</dbReference>
<dbReference type="Pfam" id="PF01026">
    <property type="entry name" value="TatD_DNase"/>
    <property type="match status" value="1"/>
</dbReference>
<feature type="binding site" evidence="3">
    <location>
        <position position="235"/>
    </location>
    <ligand>
        <name>a divalent metal cation</name>
        <dbReference type="ChEBI" id="CHEBI:60240"/>
        <label>1</label>
    </ligand>
</feature>
<evidence type="ECO:0000313" key="5">
    <source>
        <dbReference type="Proteomes" id="UP000231581"/>
    </source>
</evidence>
<dbReference type="FunFam" id="3.20.20.140:FF:000005">
    <property type="entry name" value="TatD family hydrolase"/>
    <property type="match status" value="1"/>
</dbReference>
<dbReference type="NCBIfam" id="TIGR00010">
    <property type="entry name" value="YchF/TatD family DNA exonuclease"/>
    <property type="match status" value="1"/>
</dbReference>
<evidence type="ECO:0000256" key="2">
    <source>
        <dbReference type="ARBA" id="ARBA00022801"/>
    </source>
</evidence>
<dbReference type="AlphaFoldDB" id="A0A2H0BT76"/>
<feature type="binding site" evidence="3">
    <location>
        <position position="152"/>
    </location>
    <ligand>
        <name>a divalent metal cation</name>
        <dbReference type="ChEBI" id="CHEBI:60240"/>
        <label>2</label>
    </ligand>
</feature>
<name>A0A2H0BT76_9BACT</name>
<feature type="binding site" evidence="3">
    <location>
        <position position="13"/>
    </location>
    <ligand>
        <name>a divalent metal cation</name>
        <dbReference type="ChEBI" id="CHEBI:60240"/>
        <label>1</label>
    </ligand>
</feature>
<dbReference type="InterPro" id="IPR015991">
    <property type="entry name" value="TatD/YcfH-like"/>
</dbReference>
<feature type="binding site" evidence="3">
    <location>
        <position position="15"/>
    </location>
    <ligand>
        <name>a divalent metal cation</name>
        <dbReference type="ChEBI" id="CHEBI:60240"/>
        <label>1</label>
    </ligand>
</feature>